<evidence type="ECO:0000259" key="2">
    <source>
        <dbReference type="Pfam" id="PF25153"/>
    </source>
</evidence>
<dbReference type="Pfam" id="PF25154">
    <property type="entry name" value="TPR_AP5Z1_C"/>
    <property type="match status" value="1"/>
</dbReference>
<keyword evidence="5" id="KW-1185">Reference proteome</keyword>
<dbReference type="InterPro" id="IPR056856">
    <property type="entry name" value="TPR_AP5Z1_C"/>
</dbReference>
<feature type="domain" description="AP-5 complex subunit zeta-1 ARM repeats" evidence="1">
    <location>
        <begin position="326"/>
        <end position="441"/>
    </location>
</feature>
<reference evidence="4" key="1">
    <citation type="submission" date="2022-11" db="UniProtKB">
        <authorList>
            <consortium name="EnsemblMetazoa"/>
        </authorList>
    </citation>
    <scope>IDENTIFICATION</scope>
</reference>
<feature type="domain" description="AP-5 complex subunit zeta-1 C-terminal TPR" evidence="3">
    <location>
        <begin position="453"/>
        <end position="805"/>
    </location>
</feature>
<dbReference type="PANTHER" id="PTHR46488:SF1">
    <property type="entry name" value="AP-5 COMPLEX SUBUNIT ZETA-1"/>
    <property type="match status" value="1"/>
</dbReference>
<dbReference type="OMA" id="LMLAYEF"/>
<organism evidence="4 5">
    <name type="scientific">Patiria miniata</name>
    <name type="common">Bat star</name>
    <name type="synonym">Asterina miniata</name>
    <dbReference type="NCBI Taxonomy" id="46514"/>
    <lineage>
        <taxon>Eukaryota</taxon>
        <taxon>Metazoa</taxon>
        <taxon>Echinodermata</taxon>
        <taxon>Eleutherozoa</taxon>
        <taxon>Asterozoa</taxon>
        <taxon>Asteroidea</taxon>
        <taxon>Valvatacea</taxon>
        <taxon>Valvatida</taxon>
        <taxon>Asterinidae</taxon>
        <taxon>Patiria</taxon>
    </lineage>
</organism>
<feature type="domain" description="AP-5 complex subunit zeta-1 N-terminal TPR" evidence="2">
    <location>
        <begin position="3"/>
        <end position="271"/>
    </location>
</feature>
<evidence type="ECO:0000313" key="4">
    <source>
        <dbReference type="EnsemblMetazoa" id="XP_038068818.1"/>
    </source>
</evidence>
<evidence type="ECO:0000259" key="1">
    <source>
        <dbReference type="Pfam" id="PF14764"/>
    </source>
</evidence>
<dbReference type="Pfam" id="PF14764">
    <property type="entry name" value="SPG48"/>
    <property type="match status" value="1"/>
</dbReference>
<dbReference type="PANTHER" id="PTHR46488">
    <property type="entry name" value="AP-5 COMPLEX SUBUNIT ZETA-1"/>
    <property type="match status" value="1"/>
</dbReference>
<evidence type="ECO:0000313" key="5">
    <source>
        <dbReference type="Proteomes" id="UP000887568"/>
    </source>
</evidence>
<evidence type="ECO:0000259" key="3">
    <source>
        <dbReference type="Pfam" id="PF25154"/>
    </source>
</evidence>
<dbReference type="OrthoDB" id="744564at2759"/>
<dbReference type="GO" id="GO:0044599">
    <property type="term" value="C:AP-5 adaptor complex"/>
    <property type="evidence" value="ECO:0007669"/>
    <property type="project" value="InterPro"/>
</dbReference>
<dbReference type="GeneID" id="119738145"/>
<proteinExistence type="predicted"/>
<dbReference type="AlphaFoldDB" id="A0A914AYT0"/>
<accession>A0A914AYT0</accession>
<sequence length="810" mass="91047">MSAPIEICLKRTRNKTQDELNALYESVLRLLTAAQPSERDRSDCLSELRKLFLYLSCTKYRRRLSQELIDTLKCTLTEKDHGASTGVKGHMLCSAILQEYAPSDQLVIDSFNPPVDLKKVPYILPVVMSQGQMAGNMDKLVSQMVRWVSTVGFDGEIQARALGCLVTVATLHRPLLSGEQIYVVSSQISDWLSQASLVQAPNPNARLKSKKADQVTEIDGTTCQDFFTLLNLSHYYSQDQLLNLHSFSCLRQWLLSAHFSDATTPSSANPSSAGVTSDPPSFLMSSGSFATKARQVLVEKACEYCLRVIDQCERKPLKFQDQEMIQACLMEAVSTLDVLCSLNSFLVAKIFPAIKGVYNRLSEDNSQPRVLLVLLQFFFHHSEMVVYEPIPAYEHFFGEVLSSHYNDPAVAFDTIMFCRDNLQKLCMETDILEKFFPNLLKILAWNPRTFLTEYLDILPAMISPSTAVEMLHTLLDLPCEVMALEVSQQVSRPGNQTPDNYLIPEPTFRLPPTVEAYKNPEHKPWFNFILRGRSGQGDTISKLGFLHKLLSDTSAYPRVVPVSQAVPVLLRLYFQTIFAHADSGLLCQLVPVIMERAGLLFNIPSFTQEVRKVLADEVLAVFKQCPSLIMDLRSELLDYIATLRNIHGKEDFFTHMVWIIGDYTSTTYDSRCNTEVIIKFYEALETLLYEVSVLVQSSSAGHIPYSARLLTVCMTALAKLASRCQDLIPRVLLCLTKVSQQQMKSCIEDEHKKALLDRANELINVLKLPDVAAAILSPSSEIADGHWHEDINTSIPLLLQATHQIVQHGT</sequence>
<dbReference type="CTD" id="9907"/>
<dbReference type="Pfam" id="PF25153">
    <property type="entry name" value="TPR_AP5Z1"/>
    <property type="match status" value="1"/>
</dbReference>
<dbReference type="EnsemblMetazoa" id="XM_038212890.1">
    <property type="protein sequence ID" value="XP_038068818.1"/>
    <property type="gene ID" value="LOC119738145"/>
</dbReference>
<protein>
    <recommendedName>
        <fullName evidence="6">AP-5 complex subunit zeta-1</fullName>
    </recommendedName>
</protein>
<dbReference type="Proteomes" id="UP000887568">
    <property type="component" value="Unplaced"/>
</dbReference>
<dbReference type="RefSeq" id="XP_038068818.1">
    <property type="nucleotide sequence ID" value="XM_038212890.1"/>
</dbReference>
<dbReference type="InterPro" id="IPR028222">
    <property type="entry name" value="AP5Z1"/>
</dbReference>
<evidence type="ECO:0008006" key="6">
    <source>
        <dbReference type="Google" id="ProtNLM"/>
    </source>
</evidence>
<name>A0A914AYT0_PATMI</name>
<dbReference type="InterPro" id="IPR056857">
    <property type="entry name" value="TPR_AP5Z1_N"/>
</dbReference>
<dbReference type="SUPFAM" id="SSF48371">
    <property type="entry name" value="ARM repeat"/>
    <property type="match status" value="1"/>
</dbReference>
<dbReference type="InterPro" id="IPR055450">
    <property type="entry name" value="AP5Z1_ARM"/>
</dbReference>
<dbReference type="InterPro" id="IPR016024">
    <property type="entry name" value="ARM-type_fold"/>
</dbReference>